<evidence type="ECO:0000313" key="6">
    <source>
        <dbReference type="Proteomes" id="UP000051645"/>
    </source>
</evidence>
<feature type="region of interest" description="Disordered" evidence="1">
    <location>
        <begin position="279"/>
        <end position="301"/>
    </location>
</feature>
<reference evidence="6 7" key="1">
    <citation type="journal article" date="2015" name="Genome Announc.">
        <title>Expanding the biotechnology potential of lactobacilli through comparative genomics of 213 strains and associated genera.</title>
        <authorList>
            <person name="Sun Z."/>
            <person name="Harris H.M."/>
            <person name="McCann A."/>
            <person name="Guo C."/>
            <person name="Argimon S."/>
            <person name="Zhang W."/>
            <person name="Yang X."/>
            <person name="Jeffery I.B."/>
            <person name="Cooney J.C."/>
            <person name="Kagawa T.F."/>
            <person name="Liu W."/>
            <person name="Song Y."/>
            <person name="Salvetti E."/>
            <person name="Wrobel A."/>
            <person name="Rasinkangas P."/>
            <person name="Parkhill J."/>
            <person name="Rea M.C."/>
            <person name="O'Sullivan O."/>
            <person name="Ritari J."/>
            <person name="Douillard F.P."/>
            <person name="Paul Ross R."/>
            <person name="Yang R."/>
            <person name="Briner A.E."/>
            <person name="Felis G.E."/>
            <person name="de Vos W.M."/>
            <person name="Barrangou R."/>
            <person name="Klaenhammer T.R."/>
            <person name="Caufield P.W."/>
            <person name="Cui Y."/>
            <person name="Zhang H."/>
            <person name="O'Toole P.W."/>
        </authorList>
    </citation>
    <scope>NUCLEOTIDE SEQUENCE [LARGE SCALE GENOMIC DNA]</scope>
    <source>
        <strain evidence="4 7">ATCC BAA-66</strain>
        <strain evidence="5 6">DSM 13344</strain>
    </source>
</reference>
<keyword evidence="2" id="KW-1133">Transmembrane helix</keyword>
<feature type="transmembrane region" description="Helical" evidence="2">
    <location>
        <begin position="12"/>
        <end position="31"/>
    </location>
</feature>
<dbReference type="InterPro" id="IPR044927">
    <property type="entry name" value="Endonuclea_NS_2"/>
</dbReference>
<keyword evidence="6" id="KW-1185">Reference proteome</keyword>
<comment type="caution">
    <text evidence="5">The sequence shown here is derived from an EMBL/GenBank/DDBJ whole genome shotgun (WGS) entry which is preliminary data.</text>
</comment>
<feature type="domain" description="DNA/RNA non-specific endonuclease/pyrophosphatase/phosphodiesterase" evidence="3">
    <location>
        <begin position="98"/>
        <end position="275"/>
    </location>
</feature>
<dbReference type="InterPro" id="IPR044929">
    <property type="entry name" value="DNA/RNA_non-sp_Endonuclease_sf"/>
</dbReference>
<evidence type="ECO:0000259" key="3">
    <source>
        <dbReference type="SMART" id="SM00892"/>
    </source>
</evidence>
<dbReference type="OrthoDB" id="9783680at2"/>
<dbReference type="GO" id="GO:0003676">
    <property type="term" value="F:nucleic acid binding"/>
    <property type="evidence" value="ECO:0007669"/>
    <property type="project" value="InterPro"/>
</dbReference>
<dbReference type="Proteomes" id="UP000051645">
    <property type="component" value="Unassembled WGS sequence"/>
</dbReference>
<sequence>MKRRRRKKRQQQSLLSVIIIGIILIGLGGLFKGNGNSSPNSNSGTDQARSSQASSASSTGQTASTNKNTAQLAALNYQSGQSAIVQVNNGKSTLNPQSWDRPKIVYSQLDAENRSGQATAYLDSDTLVASSTRTEQRFEPTGWHNQPKYVDGRRVTPQNRGHLIAYSISGHLNAEGQYDANETQGSLDNPKNLFTQAAYANQTLQLSYEYQILDALKDGKKIIYQVTPIFSGSDLMAKGDQLQAVSTDGSLNFNVYIFNVQPGLVFDYATGTSQVDSRMTVPAPAGSSNNAQSSSTHKYDRKAEQLKRYYQKAFK</sequence>
<accession>A0A0R2FXD5</accession>
<evidence type="ECO:0000256" key="1">
    <source>
        <dbReference type="SAM" id="MobiDB-lite"/>
    </source>
</evidence>
<protein>
    <submittedName>
        <fullName evidence="5">DNA-entry nuclease</fullName>
    </submittedName>
</protein>
<dbReference type="AlphaFoldDB" id="A0A0R2FXD5"/>
<dbReference type="STRING" id="81857.IV38_GL001146"/>
<dbReference type="GO" id="GO:0046872">
    <property type="term" value="F:metal ion binding"/>
    <property type="evidence" value="ECO:0007669"/>
    <property type="project" value="InterPro"/>
</dbReference>
<feature type="compositionally biased region" description="Polar residues" evidence="1">
    <location>
        <begin position="286"/>
        <end position="296"/>
    </location>
</feature>
<evidence type="ECO:0000313" key="5">
    <source>
        <dbReference type="EMBL" id="KRN32654.1"/>
    </source>
</evidence>
<dbReference type="Proteomes" id="UP000051751">
    <property type="component" value="Unassembled WGS sequence"/>
</dbReference>
<dbReference type="SMART" id="SM00892">
    <property type="entry name" value="Endonuclease_NS"/>
    <property type="match status" value="1"/>
</dbReference>
<dbReference type="Gene3D" id="3.40.570.10">
    <property type="entry name" value="Extracellular Endonuclease, subunit A"/>
    <property type="match status" value="1"/>
</dbReference>
<keyword evidence="2" id="KW-0812">Transmembrane</keyword>
<evidence type="ECO:0000313" key="7">
    <source>
        <dbReference type="Proteomes" id="UP000051751"/>
    </source>
</evidence>
<dbReference type="InterPro" id="IPR001604">
    <property type="entry name" value="Endo_G_ENPP1-like_dom"/>
</dbReference>
<dbReference type="RefSeq" id="WP_057768915.1">
    <property type="nucleotide sequence ID" value="NZ_JQAT01000002.1"/>
</dbReference>
<proteinExistence type="predicted"/>
<feature type="region of interest" description="Disordered" evidence="1">
    <location>
        <begin position="36"/>
        <end position="65"/>
    </location>
</feature>
<keyword evidence="2" id="KW-0472">Membrane</keyword>
<gene>
    <name evidence="4" type="ORF">IV38_GL001146</name>
    <name evidence="5" type="ORF">IV40_GL000707</name>
</gene>
<organism evidence="5 6">
    <name type="scientific">Lactobacillus selangorensis</name>
    <dbReference type="NCBI Taxonomy" id="81857"/>
    <lineage>
        <taxon>Bacteria</taxon>
        <taxon>Bacillati</taxon>
        <taxon>Bacillota</taxon>
        <taxon>Bacilli</taxon>
        <taxon>Lactobacillales</taxon>
        <taxon>Lactobacillaceae</taxon>
        <taxon>Lactobacillus</taxon>
    </lineage>
</organism>
<name>A0A0R2FXD5_9LACO</name>
<dbReference type="PATRIC" id="fig|81857.3.peg.1152"/>
<dbReference type="Pfam" id="PF13930">
    <property type="entry name" value="Endonuclea_NS_2"/>
    <property type="match status" value="1"/>
</dbReference>
<evidence type="ECO:0000256" key="2">
    <source>
        <dbReference type="SAM" id="Phobius"/>
    </source>
</evidence>
<dbReference type="EMBL" id="JQAT01000002">
    <property type="protein sequence ID" value="KRN28936.1"/>
    <property type="molecule type" value="Genomic_DNA"/>
</dbReference>
<dbReference type="GO" id="GO:0016787">
    <property type="term" value="F:hydrolase activity"/>
    <property type="evidence" value="ECO:0007669"/>
    <property type="project" value="InterPro"/>
</dbReference>
<dbReference type="EMBL" id="JQAZ01000002">
    <property type="protein sequence ID" value="KRN32654.1"/>
    <property type="molecule type" value="Genomic_DNA"/>
</dbReference>
<evidence type="ECO:0000313" key="4">
    <source>
        <dbReference type="EMBL" id="KRN28936.1"/>
    </source>
</evidence>